<dbReference type="AlphaFoldDB" id="A0A5Q4ZKD1"/>
<protein>
    <submittedName>
        <fullName evidence="2">Uncharacterized protein</fullName>
    </submittedName>
</protein>
<name>A0A5Q4ZKD1_9BURK</name>
<accession>A0A5Q4ZKD1</accession>
<keyword evidence="1" id="KW-0472">Membrane</keyword>
<keyword evidence="3" id="KW-1185">Reference proteome</keyword>
<feature type="transmembrane region" description="Helical" evidence="1">
    <location>
        <begin position="107"/>
        <end position="124"/>
    </location>
</feature>
<gene>
    <name evidence="2" type="ORF">PDMSB3_0909</name>
</gene>
<dbReference type="InterPro" id="IPR045629">
    <property type="entry name" value="DUF6232"/>
</dbReference>
<dbReference type="KEGG" id="pdio:PDMSB3_0909.1"/>
<dbReference type="Proteomes" id="UP000325811">
    <property type="component" value="Chromosome II"/>
</dbReference>
<dbReference type="EMBL" id="LR699554">
    <property type="protein sequence ID" value="VVD32207.1"/>
    <property type="molecule type" value="Genomic_DNA"/>
</dbReference>
<proteinExistence type="predicted"/>
<evidence type="ECO:0000313" key="2">
    <source>
        <dbReference type="EMBL" id="VVD32207.1"/>
    </source>
</evidence>
<feature type="transmembrane region" description="Helical" evidence="1">
    <location>
        <begin position="130"/>
        <end position="148"/>
    </location>
</feature>
<organism evidence="2 3">
    <name type="scientific">Paraburkholderia dioscoreae</name>
    <dbReference type="NCBI Taxonomy" id="2604047"/>
    <lineage>
        <taxon>Bacteria</taxon>
        <taxon>Pseudomonadati</taxon>
        <taxon>Pseudomonadota</taxon>
        <taxon>Betaproteobacteria</taxon>
        <taxon>Burkholderiales</taxon>
        <taxon>Burkholderiaceae</taxon>
        <taxon>Paraburkholderia</taxon>
    </lineage>
</organism>
<keyword evidence="1" id="KW-0812">Transmembrane</keyword>
<evidence type="ECO:0000256" key="1">
    <source>
        <dbReference type="SAM" id="Phobius"/>
    </source>
</evidence>
<evidence type="ECO:0000313" key="3">
    <source>
        <dbReference type="Proteomes" id="UP000325811"/>
    </source>
</evidence>
<sequence length="194" mass="20849">MSVSRHWPDVAGGLGSPDFVVILRGRREAWRTALALCLTDIKKSGNFMHLKSGTLRPLLPLELDPMETPFNDRGVSVTRNALSAAGQVFPLRDIVGVQVVTVQKNKVLPLTISLVGLVGAIVGAIWRSPVGMVCGTMLAVVGWLTWVTQDITHRLMVQTANGEREALMSTDRDFVERVGAAVNEAKGAAAAPKV</sequence>
<dbReference type="Pfam" id="PF19744">
    <property type="entry name" value="DUF6232"/>
    <property type="match status" value="1"/>
</dbReference>
<keyword evidence="1" id="KW-1133">Transmembrane helix</keyword>
<reference evidence="2 3" key="1">
    <citation type="submission" date="2019-08" db="EMBL/GenBank/DDBJ databases">
        <authorList>
            <person name="Herpell B J."/>
        </authorList>
    </citation>
    <scope>NUCLEOTIDE SEQUENCE [LARGE SCALE GENOMIC DNA]</scope>
    <source>
        <strain evidence="3">Msb3</strain>
    </source>
</reference>